<dbReference type="OrthoDB" id="10517220at2759"/>
<evidence type="ECO:0008006" key="5">
    <source>
        <dbReference type="Google" id="ProtNLM"/>
    </source>
</evidence>
<name>A0A2C5ZEF9_9HYPO</name>
<evidence type="ECO:0000313" key="3">
    <source>
        <dbReference type="EMBL" id="PHH80295.1"/>
    </source>
</evidence>
<accession>A0A2C5ZEF9</accession>
<keyword evidence="4" id="KW-1185">Reference proteome</keyword>
<proteinExistence type="predicted"/>
<dbReference type="AlphaFoldDB" id="A0A2C5ZEF9"/>
<dbReference type="EMBL" id="NJES01000020">
    <property type="protein sequence ID" value="PHH80295.1"/>
    <property type="molecule type" value="Genomic_DNA"/>
</dbReference>
<evidence type="ECO:0000256" key="2">
    <source>
        <dbReference type="SAM" id="SignalP"/>
    </source>
</evidence>
<evidence type="ECO:0000313" key="4">
    <source>
        <dbReference type="Proteomes" id="UP000226431"/>
    </source>
</evidence>
<organism evidence="3 4">
    <name type="scientific">Ophiocordyceps camponoti-rufipedis</name>
    <dbReference type="NCBI Taxonomy" id="2004952"/>
    <lineage>
        <taxon>Eukaryota</taxon>
        <taxon>Fungi</taxon>
        <taxon>Dikarya</taxon>
        <taxon>Ascomycota</taxon>
        <taxon>Pezizomycotina</taxon>
        <taxon>Sordariomycetes</taxon>
        <taxon>Hypocreomycetidae</taxon>
        <taxon>Hypocreales</taxon>
        <taxon>Ophiocordycipitaceae</taxon>
        <taxon>Ophiocordyceps</taxon>
    </lineage>
</organism>
<evidence type="ECO:0000256" key="1">
    <source>
        <dbReference type="SAM" id="MobiDB-lite"/>
    </source>
</evidence>
<comment type="caution">
    <text evidence="3">The sequence shown here is derived from an EMBL/GenBank/DDBJ whole genome shotgun (WGS) entry which is preliminary data.</text>
</comment>
<feature type="region of interest" description="Disordered" evidence="1">
    <location>
        <begin position="184"/>
        <end position="206"/>
    </location>
</feature>
<feature type="chain" id="PRO_5012203173" description="Ecp2 effector protein domain-containing protein" evidence="2">
    <location>
        <begin position="22"/>
        <end position="237"/>
    </location>
</feature>
<sequence length="237" mass="26528">MLSNMFIVAVAALGSLRGVSAQEYLSFKASSGDLVGRVPQHKLGDTCYPEGKGFYEVPSFNDDAACMMEQLISKGCEEKSGALNMANMDPLKWTKYWDCINGSSYYTEVQECLKCKRDSGMFTIDVVTWWKTTWDSVPVKVKNLAETLQQTTWDIFNSVADWSQLTVPKTQHFTEKMITGPREHKLGPFKVETSSKQKRDSTQNGAVTSKIVETDGVTLEITEVDGHLINGEPVMEW</sequence>
<dbReference type="Proteomes" id="UP000226431">
    <property type="component" value="Unassembled WGS sequence"/>
</dbReference>
<reference evidence="3 4" key="1">
    <citation type="submission" date="2017-06" db="EMBL/GenBank/DDBJ databases">
        <title>Ant-infecting Ophiocordyceps genomes reveal a high diversity of potential behavioral manipulation genes and a possible major role for enterotoxins.</title>
        <authorList>
            <person name="De Bekker C."/>
            <person name="Evans H.C."/>
            <person name="Brachmann A."/>
            <person name="Hughes D.P."/>
        </authorList>
    </citation>
    <scope>NUCLEOTIDE SEQUENCE [LARGE SCALE GENOMIC DNA]</scope>
    <source>
        <strain evidence="3 4">Map16</strain>
    </source>
</reference>
<feature type="signal peptide" evidence="2">
    <location>
        <begin position="1"/>
        <end position="21"/>
    </location>
</feature>
<protein>
    <recommendedName>
        <fullName evidence="5">Ecp2 effector protein domain-containing protein</fullName>
    </recommendedName>
</protein>
<keyword evidence="2" id="KW-0732">Signal</keyword>
<gene>
    <name evidence="3" type="ORF">CDD80_2136</name>
</gene>